<accession>A0ABT3CYL5</accession>
<feature type="repeat" description="TPR" evidence="1">
    <location>
        <begin position="331"/>
        <end position="364"/>
    </location>
</feature>
<comment type="caution">
    <text evidence="3">The sequence shown here is derived from an EMBL/GenBank/DDBJ whole genome shotgun (WGS) entry which is preliminary data.</text>
</comment>
<evidence type="ECO:0000313" key="4">
    <source>
        <dbReference type="Proteomes" id="UP001300692"/>
    </source>
</evidence>
<dbReference type="InterPro" id="IPR011990">
    <property type="entry name" value="TPR-like_helical_dom_sf"/>
</dbReference>
<evidence type="ECO:0000313" key="3">
    <source>
        <dbReference type="EMBL" id="MCV9388791.1"/>
    </source>
</evidence>
<gene>
    <name evidence="3" type="ORF">N7U62_19080</name>
</gene>
<keyword evidence="2" id="KW-0732">Signal</keyword>
<evidence type="ECO:0008006" key="5">
    <source>
        <dbReference type="Google" id="ProtNLM"/>
    </source>
</evidence>
<name>A0ABT3CYL5_9BACT</name>
<keyword evidence="4" id="KW-1185">Reference proteome</keyword>
<protein>
    <recommendedName>
        <fullName evidence="5">Tetratricopeptide repeat-containing protein</fullName>
    </recommendedName>
</protein>
<dbReference type="InterPro" id="IPR019734">
    <property type="entry name" value="TPR_rpt"/>
</dbReference>
<dbReference type="EMBL" id="JAOYOD010000001">
    <property type="protein sequence ID" value="MCV9388791.1"/>
    <property type="molecule type" value="Genomic_DNA"/>
</dbReference>
<proteinExistence type="predicted"/>
<dbReference type="RefSeq" id="WP_264139683.1">
    <property type="nucleotide sequence ID" value="NZ_JAOYOD010000001.1"/>
</dbReference>
<dbReference type="PROSITE" id="PS50005">
    <property type="entry name" value="TPR"/>
    <property type="match status" value="1"/>
</dbReference>
<feature type="chain" id="PRO_5045134750" description="Tetratricopeptide repeat-containing protein" evidence="2">
    <location>
        <begin position="22"/>
        <end position="378"/>
    </location>
</feature>
<keyword evidence="1" id="KW-0802">TPR repeat</keyword>
<evidence type="ECO:0000256" key="2">
    <source>
        <dbReference type="SAM" id="SignalP"/>
    </source>
</evidence>
<sequence>MIRLIIPLLSAFIFLPTCMFGQDRPVFGDEKVLAEIEGIAYYVYNAYPDSANLKIDEMEKRFPTHPVIPMMRAMNIAWQDQPIRTTSPSFPAHKAQLLRTINLAEAMLEKNPDDVEGLFFEMSAHGLLAEYFAREGSYMKSISEAKKTYDLITQTMQMTRESPEFYFLAGLYNYFREKYPERHPVYSPFMWFFKSGDKELGLHQLDSAVFQSKIVKAEAHLYTAYIYLRYENMPDSAEYYIKKLNKEYPRNSYFKAKYIESLVLKNNYDKAMPMVKTFLRDPQPYYRMCGEVYTGLYQEKVKGSDIEAERYYAKAIMTGDKEPDRGEYYRSLAYLGMGRIMERREQFSVAIKYYEMAADIDENDLVTEEAEERLDRIN</sequence>
<dbReference type="Gene3D" id="1.25.40.10">
    <property type="entry name" value="Tetratricopeptide repeat domain"/>
    <property type="match status" value="1"/>
</dbReference>
<organism evidence="3 4">
    <name type="scientific">Reichenbachiella ulvae</name>
    <dbReference type="NCBI Taxonomy" id="2980104"/>
    <lineage>
        <taxon>Bacteria</taxon>
        <taxon>Pseudomonadati</taxon>
        <taxon>Bacteroidota</taxon>
        <taxon>Cytophagia</taxon>
        <taxon>Cytophagales</taxon>
        <taxon>Reichenbachiellaceae</taxon>
        <taxon>Reichenbachiella</taxon>
    </lineage>
</organism>
<dbReference type="Proteomes" id="UP001300692">
    <property type="component" value="Unassembled WGS sequence"/>
</dbReference>
<reference evidence="3 4" key="1">
    <citation type="submission" date="2022-10" db="EMBL/GenBank/DDBJ databases">
        <title>Comparative genomics and taxonomic characterization of three novel marine species of genus Reichenbachiella exhibiting antioxidant and polysaccharide degradation activities.</title>
        <authorList>
            <person name="Muhammad N."/>
            <person name="Lee Y.-J."/>
            <person name="Ko J."/>
            <person name="Kim S.-G."/>
        </authorList>
    </citation>
    <scope>NUCLEOTIDE SEQUENCE [LARGE SCALE GENOMIC DNA]</scope>
    <source>
        <strain evidence="3 4">ABR2-5</strain>
    </source>
</reference>
<feature type="signal peptide" evidence="2">
    <location>
        <begin position="1"/>
        <end position="21"/>
    </location>
</feature>
<evidence type="ECO:0000256" key="1">
    <source>
        <dbReference type="PROSITE-ProRule" id="PRU00339"/>
    </source>
</evidence>
<dbReference type="SUPFAM" id="SSF81901">
    <property type="entry name" value="HCP-like"/>
    <property type="match status" value="1"/>
</dbReference>